<evidence type="ECO:0000256" key="1">
    <source>
        <dbReference type="SAM" id="MobiDB-lite"/>
    </source>
</evidence>
<proteinExistence type="predicted"/>
<feature type="region of interest" description="Disordered" evidence="1">
    <location>
        <begin position="12"/>
        <end position="45"/>
    </location>
</feature>
<evidence type="ECO:0000313" key="3">
    <source>
        <dbReference type="Proteomes" id="UP001050691"/>
    </source>
</evidence>
<dbReference type="EMBL" id="BPWL01000011">
    <property type="protein sequence ID" value="GJJ15888.1"/>
    <property type="molecule type" value="Genomic_DNA"/>
</dbReference>
<dbReference type="Proteomes" id="UP001050691">
    <property type="component" value="Unassembled WGS sequence"/>
</dbReference>
<organism evidence="2 3">
    <name type="scientific">Clathrus columnatus</name>
    <dbReference type="NCBI Taxonomy" id="1419009"/>
    <lineage>
        <taxon>Eukaryota</taxon>
        <taxon>Fungi</taxon>
        <taxon>Dikarya</taxon>
        <taxon>Basidiomycota</taxon>
        <taxon>Agaricomycotina</taxon>
        <taxon>Agaricomycetes</taxon>
        <taxon>Phallomycetidae</taxon>
        <taxon>Phallales</taxon>
        <taxon>Clathraceae</taxon>
        <taxon>Clathrus</taxon>
    </lineage>
</organism>
<keyword evidence="3" id="KW-1185">Reference proteome</keyword>
<dbReference type="AlphaFoldDB" id="A0AAV5AQV1"/>
<feature type="compositionally biased region" description="Polar residues" evidence="1">
    <location>
        <begin position="12"/>
        <end position="41"/>
    </location>
</feature>
<accession>A0AAV5AQV1</accession>
<comment type="caution">
    <text evidence="2">The sequence shown here is derived from an EMBL/GenBank/DDBJ whole genome shotgun (WGS) entry which is preliminary data.</text>
</comment>
<protein>
    <submittedName>
        <fullName evidence="2">Uncharacterized protein</fullName>
    </submittedName>
</protein>
<reference evidence="2" key="1">
    <citation type="submission" date="2021-10" db="EMBL/GenBank/DDBJ databases">
        <title>De novo Genome Assembly of Clathrus columnatus (Basidiomycota, Fungi) Using Illumina and Nanopore Sequence Data.</title>
        <authorList>
            <person name="Ogiso-Tanaka E."/>
            <person name="Itagaki H."/>
            <person name="Hosoya T."/>
            <person name="Hosaka K."/>
        </authorList>
    </citation>
    <scope>NUCLEOTIDE SEQUENCE</scope>
    <source>
        <strain evidence="2">MO-923</strain>
    </source>
</reference>
<sequence>MPPKPRLVILTPLQSVNAEQTKTSNPEQARKSNAGTSTSQAPPILDSELNTLKASYKDIIDATGKRYAIAVIQHKRNKLKTRLVAEASIHPPTICSTTTYASLASASEPAMLTDAPANVNVLPQLRGSTPPMPNPQQSVIPMRSSLHQPGFPSRMDIPPMNMNNPQAHVNAFTTPGNTTGNLGLTRAPDPVTLAPKAVNGRTLASDPTFNYNTFINPGHQTITEWSTVPIPDRSVIDSTSRSVLGTQLGDSADNPIELDMDTDSDHINMFGDPSTTVENHPSGIQTDPNPISMSCNFDTNSLSTHGANRITHTFTNPMYRTSPQDGRLPTWPVNYPSVGTVRPLEEHSRFDLTNIDLSALTGLFNTGNGGGIPQLSNAAIQNNFNLMSQLLGTYYGRGNNRQSY</sequence>
<evidence type="ECO:0000313" key="2">
    <source>
        <dbReference type="EMBL" id="GJJ15888.1"/>
    </source>
</evidence>
<name>A0AAV5AQV1_9AGAM</name>
<gene>
    <name evidence="2" type="ORF">Clacol_010166</name>
</gene>